<dbReference type="InterPro" id="IPR013324">
    <property type="entry name" value="RNA_pol_sigma_r3/r4-like"/>
</dbReference>
<dbReference type="EMBL" id="JARXVC010000010">
    <property type="protein sequence ID" value="MDH6282408.1"/>
    <property type="molecule type" value="Genomic_DNA"/>
</dbReference>
<feature type="domain" description="RNA polymerase sigma-70 region 4" evidence="7">
    <location>
        <begin position="137"/>
        <end position="185"/>
    </location>
</feature>
<dbReference type="SUPFAM" id="SSF88946">
    <property type="entry name" value="Sigma2 domain of RNA polymerase sigma factors"/>
    <property type="match status" value="1"/>
</dbReference>
<dbReference type="PANTHER" id="PTHR43133">
    <property type="entry name" value="RNA POLYMERASE ECF-TYPE SIGMA FACTO"/>
    <property type="match status" value="1"/>
</dbReference>
<comment type="similarity">
    <text evidence="1">Belongs to the sigma-70 factor family. ECF subfamily.</text>
</comment>
<evidence type="ECO:0000256" key="2">
    <source>
        <dbReference type="ARBA" id="ARBA00023015"/>
    </source>
</evidence>
<dbReference type="Gene3D" id="1.10.10.10">
    <property type="entry name" value="Winged helix-like DNA-binding domain superfamily/Winged helix DNA-binding domain"/>
    <property type="match status" value="1"/>
</dbReference>
<evidence type="ECO:0000259" key="7">
    <source>
        <dbReference type="Pfam" id="PF04545"/>
    </source>
</evidence>
<dbReference type="InterPro" id="IPR007627">
    <property type="entry name" value="RNA_pol_sigma70_r2"/>
</dbReference>
<dbReference type="RefSeq" id="WP_280761717.1">
    <property type="nucleotide sequence ID" value="NZ_JARXVC010000010.1"/>
</dbReference>
<keyword evidence="9" id="KW-1185">Reference proteome</keyword>
<dbReference type="InterPro" id="IPR013325">
    <property type="entry name" value="RNA_pol_sigma_r2"/>
</dbReference>
<keyword evidence="2" id="KW-0805">Transcription regulation</keyword>
<name>A0ABT6MDL1_9NOCA</name>
<dbReference type="CDD" id="cd06171">
    <property type="entry name" value="Sigma70_r4"/>
    <property type="match status" value="1"/>
</dbReference>
<evidence type="ECO:0000313" key="8">
    <source>
        <dbReference type="EMBL" id="MDH6282408.1"/>
    </source>
</evidence>
<dbReference type="InterPro" id="IPR039425">
    <property type="entry name" value="RNA_pol_sigma-70-like"/>
</dbReference>
<organism evidence="8 9">
    <name type="scientific">Prescottella agglutinans</name>
    <dbReference type="NCBI Taxonomy" id="1644129"/>
    <lineage>
        <taxon>Bacteria</taxon>
        <taxon>Bacillati</taxon>
        <taxon>Actinomycetota</taxon>
        <taxon>Actinomycetes</taxon>
        <taxon>Mycobacteriales</taxon>
        <taxon>Nocardiaceae</taxon>
        <taxon>Prescottella</taxon>
    </lineage>
</organism>
<reference evidence="8 9" key="1">
    <citation type="submission" date="2023-04" db="EMBL/GenBank/DDBJ databases">
        <title>Forest soil microbial communities from Buena Vista Peninsula, Colon Province, Panama.</title>
        <authorList>
            <person name="Bouskill N."/>
        </authorList>
    </citation>
    <scope>NUCLEOTIDE SEQUENCE [LARGE SCALE GENOMIC DNA]</scope>
    <source>
        <strain evidence="8 9">CFH S0262</strain>
    </source>
</reference>
<accession>A0ABT6MDL1</accession>
<dbReference type="Pfam" id="PF04542">
    <property type="entry name" value="Sigma70_r2"/>
    <property type="match status" value="1"/>
</dbReference>
<proteinExistence type="inferred from homology"/>
<dbReference type="Proteomes" id="UP001160334">
    <property type="component" value="Unassembled WGS sequence"/>
</dbReference>
<sequence>MSSCYALSPTGTDVDSMAVAASVGADGALADLMVRVRPMVLGFCRSRLHESRLISAEDVAQEVCIAVVSALPRYEHRGRFTAFVFGIASHKVTDALRAAHRDRSLPVGDLPEIRVNTDTPEDHVVRSDDLRHIESMLAILTPQQRRILRLRIIEEKTAAETADALHTTPGAVRVAQHRALTRLREQFAFTRGG</sequence>
<dbReference type="InterPro" id="IPR036388">
    <property type="entry name" value="WH-like_DNA-bd_sf"/>
</dbReference>
<evidence type="ECO:0000256" key="1">
    <source>
        <dbReference type="ARBA" id="ARBA00010641"/>
    </source>
</evidence>
<evidence type="ECO:0000259" key="6">
    <source>
        <dbReference type="Pfam" id="PF04542"/>
    </source>
</evidence>
<dbReference type="SUPFAM" id="SSF88659">
    <property type="entry name" value="Sigma3 and sigma4 domains of RNA polymerase sigma factors"/>
    <property type="match status" value="1"/>
</dbReference>
<dbReference type="InterPro" id="IPR007630">
    <property type="entry name" value="RNA_pol_sigma70_r4"/>
</dbReference>
<evidence type="ECO:0000256" key="5">
    <source>
        <dbReference type="ARBA" id="ARBA00023163"/>
    </source>
</evidence>
<evidence type="ECO:0000256" key="4">
    <source>
        <dbReference type="ARBA" id="ARBA00023125"/>
    </source>
</evidence>
<keyword evidence="4" id="KW-0238">DNA-binding</keyword>
<dbReference type="Pfam" id="PF04545">
    <property type="entry name" value="Sigma70_r4"/>
    <property type="match status" value="1"/>
</dbReference>
<keyword evidence="3" id="KW-0731">Sigma factor</keyword>
<gene>
    <name evidence="8" type="ORF">M2280_003639</name>
</gene>
<comment type="caution">
    <text evidence="8">The sequence shown here is derived from an EMBL/GenBank/DDBJ whole genome shotgun (WGS) entry which is preliminary data.</text>
</comment>
<feature type="domain" description="RNA polymerase sigma-70 region 2" evidence="6">
    <location>
        <begin position="34"/>
        <end position="101"/>
    </location>
</feature>
<dbReference type="InterPro" id="IPR014284">
    <property type="entry name" value="RNA_pol_sigma-70_dom"/>
</dbReference>
<dbReference type="NCBIfam" id="TIGR02937">
    <property type="entry name" value="sigma70-ECF"/>
    <property type="match status" value="1"/>
</dbReference>
<keyword evidence="5" id="KW-0804">Transcription</keyword>
<dbReference type="PANTHER" id="PTHR43133:SF58">
    <property type="entry name" value="ECF RNA POLYMERASE SIGMA FACTOR SIGD"/>
    <property type="match status" value="1"/>
</dbReference>
<protein>
    <submittedName>
        <fullName evidence="8">RNA polymerase sigma-70 factor (ECF subfamily)</fullName>
    </submittedName>
</protein>
<evidence type="ECO:0000313" key="9">
    <source>
        <dbReference type="Proteomes" id="UP001160334"/>
    </source>
</evidence>
<dbReference type="Gene3D" id="1.10.1740.10">
    <property type="match status" value="1"/>
</dbReference>
<evidence type="ECO:0000256" key="3">
    <source>
        <dbReference type="ARBA" id="ARBA00023082"/>
    </source>
</evidence>